<dbReference type="Proteomes" id="UP000003922">
    <property type="component" value="Unassembled WGS sequence"/>
</dbReference>
<name>Q4C0U7_CROWT</name>
<protein>
    <recommendedName>
        <fullName evidence="3">GTPase</fullName>
    </recommendedName>
</protein>
<reference evidence="1" key="1">
    <citation type="submission" date="2004-02" db="EMBL/GenBank/DDBJ databases">
        <authorList>
            <consortium name="DOE Joint Genome Institute"/>
        </authorList>
    </citation>
    <scope>NUCLEOTIDE SEQUENCE [LARGE SCALE GENOMIC DNA]</scope>
    <source>
        <strain evidence="1">WH 8501</strain>
    </source>
</reference>
<dbReference type="EMBL" id="AADV02000053">
    <property type="protein sequence ID" value="EAM49758.1"/>
    <property type="molecule type" value="Genomic_DNA"/>
</dbReference>
<evidence type="ECO:0008006" key="3">
    <source>
        <dbReference type="Google" id="ProtNLM"/>
    </source>
</evidence>
<gene>
    <name evidence="1" type="ORF">CwatDRAFT_2671</name>
</gene>
<dbReference type="RefSeq" id="WP_007306521.1">
    <property type="nucleotide sequence ID" value="NZ_AADV02000053.1"/>
</dbReference>
<dbReference type="KEGG" id="cwa:CwatDRAFT_2671"/>
<accession>Q4C0U7</accession>
<evidence type="ECO:0000313" key="2">
    <source>
        <dbReference type="Proteomes" id="UP000003922"/>
    </source>
</evidence>
<dbReference type="OrthoDB" id="572467at2"/>
<reference evidence="1" key="3">
    <citation type="submission" date="2016-12" db="EMBL/GenBank/DDBJ databases">
        <title>Annotation of the draft genome assembly of Crocosphaera watsonii WH 8501.</title>
        <authorList>
            <consortium name="US DOE Joint Genome Institute (JGI-ORNL)"/>
            <person name="Larimer F."/>
            <person name="Land M."/>
        </authorList>
    </citation>
    <scope>NUCLEOTIDE SEQUENCE</scope>
    <source>
        <strain evidence="1">WH 8501</strain>
    </source>
</reference>
<reference evidence="1" key="2">
    <citation type="submission" date="2005-06" db="EMBL/GenBank/DDBJ databases">
        <title>Sequencing of the draft genome and assembly of Crocosphaera watsonii WH 8501.</title>
        <authorList>
            <consortium name="US DOE Joint Genome Institute (JGI-PGF)"/>
            <person name="Copeland A."/>
            <person name="Lucas S."/>
            <person name="Lapidus A."/>
            <person name="Barry K."/>
            <person name="Detter C."/>
            <person name="Glavina T."/>
            <person name="Hammon N."/>
            <person name="Israni S."/>
            <person name="Pitluck S."/>
            <person name="Richardson P."/>
        </authorList>
    </citation>
    <scope>NUCLEOTIDE SEQUENCE [LARGE SCALE GENOMIC DNA]</scope>
    <source>
        <strain evidence="1">WH 8501</strain>
    </source>
</reference>
<dbReference type="AlphaFoldDB" id="Q4C0U7"/>
<organism evidence="1 2">
    <name type="scientific">Crocosphaera watsonii WH 8501</name>
    <dbReference type="NCBI Taxonomy" id="165597"/>
    <lineage>
        <taxon>Bacteria</taxon>
        <taxon>Bacillati</taxon>
        <taxon>Cyanobacteriota</taxon>
        <taxon>Cyanophyceae</taxon>
        <taxon>Oscillatoriophycideae</taxon>
        <taxon>Chroococcales</taxon>
        <taxon>Aphanothecaceae</taxon>
        <taxon>Crocosphaera</taxon>
    </lineage>
</organism>
<evidence type="ECO:0000313" key="1">
    <source>
        <dbReference type="EMBL" id="EAM49758.1"/>
    </source>
</evidence>
<sequence>MKIVFVYNANSGLMNTVLDIGHKIISPDTYECNLCAITYGVLTENKEWKAFRESSKDELEFLHKDEFEEKYQQVRDYPIVLVSNTNNELSELLDKDELNKMQTAKQLIQKLQATIK</sequence>
<comment type="caution">
    <text evidence="1">The sequence shown here is derived from an EMBL/GenBank/DDBJ whole genome shotgun (WGS) entry which is preliminary data.</text>
</comment>
<proteinExistence type="predicted"/>
<dbReference type="GeneID" id="88767166"/>
<keyword evidence="2" id="KW-1185">Reference proteome</keyword>